<evidence type="ECO:0000256" key="1">
    <source>
        <dbReference type="ARBA" id="ARBA00022676"/>
    </source>
</evidence>
<dbReference type="PANTHER" id="PTHR30160:SF15">
    <property type="entry name" value="GLYCOSYLTRANSFERASE HI_0523-RELATED"/>
    <property type="match status" value="1"/>
</dbReference>
<dbReference type="SUPFAM" id="SSF53756">
    <property type="entry name" value="UDP-Glycosyltransferase/glycogen phosphorylase"/>
    <property type="match status" value="1"/>
</dbReference>
<dbReference type="GO" id="GO:0005829">
    <property type="term" value="C:cytosol"/>
    <property type="evidence" value="ECO:0007669"/>
    <property type="project" value="TreeGrafter"/>
</dbReference>
<proteinExistence type="predicted"/>
<organism evidence="3">
    <name type="scientific">marine metagenome</name>
    <dbReference type="NCBI Taxonomy" id="408172"/>
    <lineage>
        <taxon>unclassified sequences</taxon>
        <taxon>metagenomes</taxon>
        <taxon>ecological metagenomes</taxon>
    </lineage>
</organism>
<gene>
    <name evidence="3" type="ORF">METZ01_LOCUS221283</name>
</gene>
<dbReference type="AlphaFoldDB" id="A0A382G0N7"/>
<protein>
    <submittedName>
        <fullName evidence="3">Uncharacterized protein</fullName>
    </submittedName>
</protein>
<evidence type="ECO:0000313" key="3">
    <source>
        <dbReference type="EMBL" id="SVB68429.1"/>
    </source>
</evidence>
<dbReference type="EMBL" id="UINC01052745">
    <property type="protein sequence ID" value="SVB68429.1"/>
    <property type="molecule type" value="Genomic_DNA"/>
</dbReference>
<sequence length="108" mass="11940">INKFINSSLGKNSISFENMSIRETLPIISNCNLYVGNDTGWLHLSCALGLKCVALFMDSPVLAYGKYSDKISIVVPDGETEETTTHNTRGKDKISVDQVFLKTIKLLN</sequence>
<dbReference type="InterPro" id="IPR051199">
    <property type="entry name" value="LPS_LOS_Heptosyltrfase"/>
</dbReference>
<accession>A0A382G0N7</accession>
<dbReference type="Pfam" id="PF01075">
    <property type="entry name" value="Glyco_transf_9"/>
    <property type="match status" value="1"/>
</dbReference>
<keyword evidence="1" id="KW-0328">Glycosyltransferase</keyword>
<keyword evidence="2" id="KW-0808">Transferase</keyword>
<evidence type="ECO:0000256" key="2">
    <source>
        <dbReference type="ARBA" id="ARBA00022679"/>
    </source>
</evidence>
<dbReference type="InterPro" id="IPR002201">
    <property type="entry name" value="Glyco_trans_9"/>
</dbReference>
<dbReference type="GO" id="GO:0008713">
    <property type="term" value="F:ADP-heptose-lipopolysaccharide heptosyltransferase activity"/>
    <property type="evidence" value="ECO:0007669"/>
    <property type="project" value="TreeGrafter"/>
</dbReference>
<dbReference type="PANTHER" id="PTHR30160">
    <property type="entry name" value="TETRAACYLDISACCHARIDE 4'-KINASE-RELATED"/>
    <property type="match status" value="1"/>
</dbReference>
<dbReference type="Gene3D" id="3.40.50.2000">
    <property type="entry name" value="Glycogen Phosphorylase B"/>
    <property type="match status" value="1"/>
</dbReference>
<name>A0A382G0N7_9ZZZZ</name>
<feature type="non-terminal residue" evidence="3">
    <location>
        <position position="1"/>
    </location>
</feature>
<reference evidence="3" key="1">
    <citation type="submission" date="2018-05" db="EMBL/GenBank/DDBJ databases">
        <authorList>
            <person name="Lanie J.A."/>
            <person name="Ng W.-L."/>
            <person name="Kazmierczak K.M."/>
            <person name="Andrzejewski T.M."/>
            <person name="Davidsen T.M."/>
            <person name="Wayne K.J."/>
            <person name="Tettelin H."/>
            <person name="Glass J.I."/>
            <person name="Rusch D."/>
            <person name="Podicherti R."/>
            <person name="Tsui H.-C.T."/>
            <person name="Winkler M.E."/>
        </authorList>
    </citation>
    <scope>NUCLEOTIDE SEQUENCE</scope>
</reference>
<dbReference type="GO" id="GO:0009244">
    <property type="term" value="P:lipopolysaccharide core region biosynthetic process"/>
    <property type="evidence" value="ECO:0007669"/>
    <property type="project" value="TreeGrafter"/>
</dbReference>